<dbReference type="NCBIfam" id="NF000848">
    <property type="entry name" value="PRK00074.1"/>
    <property type="match status" value="1"/>
</dbReference>
<feature type="binding site" evidence="10">
    <location>
        <begin position="226"/>
        <end position="232"/>
    </location>
    <ligand>
        <name>ATP</name>
        <dbReference type="ChEBI" id="CHEBI:30616"/>
    </ligand>
</feature>
<dbReference type="SUPFAM" id="SSF52317">
    <property type="entry name" value="Class I glutamine amidotransferase-like"/>
    <property type="match status" value="1"/>
</dbReference>
<dbReference type="InterPro" id="IPR022310">
    <property type="entry name" value="NAD/GMP_synthase"/>
</dbReference>
<dbReference type="InterPro" id="IPR029062">
    <property type="entry name" value="Class_I_gatase-like"/>
</dbReference>
<comment type="catalytic activity">
    <reaction evidence="9">
        <text>XMP + L-glutamine + ATP + H2O = GMP + L-glutamate + AMP + diphosphate + 2 H(+)</text>
        <dbReference type="Rhea" id="RHEA:11680"/>
        <dbReference type="ChEBI" id="CHEBI:15377"/>
        <dbReference type="ChEBI" id="CHEBI:15378"/>
        <dbReference type="ChEBI" id="CHEBI:29985"/>
        <dbReference type="ChEBI" id="CHEBI:30616"/>
        <dbReference type="ChEBI" id="CHEBI:33019"/>
        <dbReference type="ChEBI" id="CHEBI:57464"/>
        <dbReference type="ChEBI" id="CHEBI:58115"/>
        <dbReference type="ChEBI" id="CHEBI:58359"/>
        <dbReference type="ChEBI" id="CHEBI:456215"/>
        <dbReference type="EC" id="6.3.5.2"/>
    </reaction>
</comment>
<dbReference type="Pfam" id="PF00117">
    <property type="entry name" value="GATase"/>
    <property type="match status" value="1"/>
</dbReference>
<evidence type="ECO:0000256" key="1">
    <source>
        <dbReference type="ARBA" id="ARBA00002332"/>
    </source>
</evidence>
<dbReference type="GO" id="GO:0003922">
    <property type="term" value="F:GMP synthase (glutamine-hydrolyzing) activity"/>
    <property type="evidence" value="ECO:0007669"/>
    <property type="project" value="UniProtKB-EC"/>
</dbReference>
<protein>
    <recommendedName>
        <fullName evidence="9">GMP synthase [glutamine-hydrolyzing]</fullName>
        <ecNumber evidence="9">6.3.5.2</ecNumber>
    </recommendedName>
    <alternativeName>
        <fullName evidence="9">GMP synthetase</fullName>
    </alternativeName>
    <alternativeName>
        <fullName evidence="9">Glutamine amidotransferase</fullName>
    </alternativeName>
</protein>
<evidence type="ECO:0000256" key="9">
    <source>
        <dbReference type="HAMAP-Rule" id="MF_00344"/>
    </source>
</evidence>
<dbReference type="RefSeq" id="WP_144559495.1">
    <property type="nucleotide sequence ID" value="NZ_CP042163.1"/>
</dbReference>
<comment type="pathway">
    <text evidence="2 9">Purine metabolism; GMP biosynthesis; GMP from XMP (L-Gln route): step 1/1.</text>
</comment>
<keyword evidence="5 9" id="KW-0332">GMP biosynthesis</keyword>
<comment type="subunit">
    <text evidence="9">Homodimer.</text>
</comment>
<dbReference type="HAMAP" id="MF_00344">
    <property type="entry name" value="GMP_synthase"/>
    <property type="match status" value="1"/>
</dbReference>
<dbReference type="PANTHER" id="PTHR11922">
    <property type="entry name" value="GMP SYNTHASE-RELATED"/>
    <property type="match status" value="1"/>
</dbReference>
<feature type="active site" evidence="9">
    <location>
        <position position="174"/>
    </location>
</feature>
<dbReference type="InterPro" id="IPR004739">
    <property type="entry name" value="GMP_synth_GATase"/>
</dbReference>
<keyword evidence="4 9" id="KW-0547">Nucleotide-binding</keyword>
<evidence type="ECO:0000313" key="13">
    <source>
        <dbReference type="Proteomes" id="UP001341820"/>
    </source>
</evidence>
<dbReference type="SUPFAM" id="SSF52402">
    <property type="entry name" value="Adenine nucleotide alpha hydrolases-like"/>
    <property type="match status" value="1"/>
</dbReference>
<evidence type="ECO:0000256" key="6">
    <source>
        <dbReference type="ARBA" id="ARBA00022755"/>
    </source>
</evidence>
<sequence>MQVTNHETIVVLDFGGQYNQLITRRIRDLGVYSELHSHKITAEEIKAMNPIGIIFSGGPNSAYVEGAPSCDPAIYELGIPILGICYGVQLMTHHFGGKVEKASHREYGKAVLKVENQSDLFKGLPIEQTVWMSHGDKIIAPPEGFTVDGSNPSCPVAAMSDESRRFYGVQFHPEVRHSEFGNDLLKNFAFEICKAKGEWSMENFIEEEIRKIREQVGDRHVLCALSGGVDSSVVAVLLHKAIGDQLTCMFIDHGLLRKGEAESVMETFSEGFNMNVVKIDAADRFLGKLRGVTDPEQKRKIIGNEFIYVFDEEAAKLKDKKMDFLAQGTLYTDIIESGTDTAQTIKSHHNVGGLPEDMKFELIEPLNALFKDEVRALGSELGIADEIVWRQPFPGPGLGIRVLGEITDEKLTIVRESDAILREEIKKAGLEREIWQYFTALPNMRSVGVMGDARTYDYTVGIRAVTSIDGMTSDWARIPWDVLEIISTRIVNEVAHVNRIVYDVTSKPPSTIEWE</sequence>
<dbReference type="InterPro" id="IPR025777">
    <property type="entry name" value="GMPS_ATP_PPase_dom"/>
</dbReference>
<dbReference type="Proteomes" id="UP001341820">
    <property type="component" value="Unassembled WGS sequence"/>
</dbReference>
<reference evidence="12 13" key="1">
    <citation type="submission" date="2023-03" db="EMBL/GenBank/DDBJ databases">
        <title>Bacillus Genome Sequencing.</title>
        <authorList>
            <person name="Dunlap C."/>
        </authorList>
    </citation>
    <scope>NUCLEOTIDE SEQUENCE [LARGE SCALE GENOMIC DNA]</scope>
    <source>
        <strain evidence="12 13">B-4107</strain>
    </source>
</reference>
<dbReference type="SUPFAM" id="SSF54810">
    <property type="entry name" value="GMP synthetase C-terminal dimerisation domain"/>
    <property type="match status" value="1"/>
</dbReference>
<dbReference type="PRINTS" id="PR00099">
    <property type="entry name" value="CPSGATASE"/>
</dbReference>
<dbReference type="PANTHER" id="PTHR11922:SF2">
    <property type="entry name" value="GMP SYNTHASE [GLUTAMINE-HYDROLYZING]"/>
    <property type="match status" value="1"/>
</dbReference>
<dbReference type="PRINTS" id="PR00096">
    <property type="entry name" value="GATASE"/>
</dbReference>
<dbReference type="PROSITE" id="PS51273">
    <property type="entry name" value="GATASE_TYPE_1"/>
    <property type="match status" value="1"/>
</dbReference>
<evidence type="ECO:0000256" key="4">
    <source>
        <dbReference type="ARBA" id="ARBA00022741"/>
    </source>
</evidence>
<feature type="domain" description="GMPS ATP-PPase" evidence="11">
    <location>
        <begin position="199"/>
        <end position="390"/>
    </location>
</feature>
<dbReference type="EMBL" id="JAROAS010000002">
    <property type="protein sequence ID" value="MED4126770.1"/>
    <property type="molecule type" value="Genomic_DNA"/>
</dbReference>
<dbReference type="CDD" id="cd01997">
    <property type="entry name" value="GMP_synthase_C"/>
    <property type="match status" value="1"/>
</dbReference>
<dbReference type="PRINTS" id="PR00097">
    <property type="entry name" value="ANTSNTHASEII"/>
</dbReference>
<keyword evidence="7 9" id="KW-0067">ATP-binding</keyword>
<accession>A0ABU6NFD5</accession>
<proteinExistence type="inferred from homology"/>
<dbReference type="PROSITE" id="PS51553">
    <property type="entry name" value="GMPS_ATP_PPASE"/>
    <property type="match status" value="1"/>
</dbReference>
<dbReference type="Gene3D" id="3.40.50.620">
    <property type="entry name" value="HUPs"/>
    <property type="match status" value="1"/>
</dbReference>
<dbReference type="Gene3D" id="3.40.50.880">
    <property type="match status" value="1"/>
</dbReference>
<dbReference type="NCBIfam" id="TIGR00888">
    <property type="entry name" value="guaA_Nterm"/>
    <property type="match status" value="1"/>
</dbReference>
<evidence type="ECO:0000256" key="10">
    <source>
        <dbReference type="PROSITE-ProRule" id="PRU00886"/>
    </source>
</evidence>
<organism evidence="12 13">
    <name type="scientific">Shouchella miscanthi</name>
    <dbReference type="NCBI Taxonomy" id="2598861"/>
    <lineage>
        <taxon>Bacteria</taxon>
        <taxon>Bacillati</taxon>
        <taxon>Bacillota</taxon>
        <taxon>Bacilli</taxon>
        <taxon>Bacillales</taxon>
        <taxon>Bacillaceae</taxon>
        <taxon>Shouchella</taxon>
    </lineage>
</organism>
<dbReference type="Gene3D" id="3.30.300.10">
    <property type="match status" value="1"/>
</dbReference>
<comment type="function">
    <text evidence="1 9">Catalyzes the synthesis of GMP from XMP.</text>
</comment>
<dbReference type="InterPro" id="IPR022955">
    <property type="entry name" value="GMP_synthase"/>
</dbReference>
<feature type="active site" description="Nucleophile" evidence="9">
    <location>
        <position position="85"/>
    </location>
</feature>
<name>A0ABU6NFD5_9BACI</name>
<feature type="active site" evidence="9">
    <location>
        <position position="172"/>
    </location>
</feature>
<dbReference type="Pfam" id="PF02540">
    <property type="entry name" value="NAD_synthase"/>
    <property type="match status" value="1"/>
</dbReference>
<dbReference type="InterPro" id="IPR017926">
    <property type="entry name" value="GATASE"/>
</dbReference>
<gene>
    <name evidence="9 12" type="primary">guaA</name>
    <name evidence="12" type="ORF">P5F74_01340</name>
</gene>
<evidence type="ECO:0000256" key="5">
    <source>
        <dbReference type="ARBA" id="ARBA00022749"/>
    </source>
</evidence>
<dbReference type="NCBIfam" id="TIGR00884">
    <property type="entry name" value="guaA_Cterm"/>
    <property type="match status" value="1"/>
</dbReference>
<evidence type="ECO:0000256" key="7">
    <source>
        <dbReference type="ARBA" id="ARBA00022840"/>
    </source>
</evidence>
<evidence type="ECO:0000256" key="2">
    <source>
        <dbReference type="ARBA" id="ARBA00005153"/>
    </source>
</evidence>
<evidence type="ECO:0000256" key="3">
    <source>
        <dbReference type="ARBA" id="ARBA00022598"/>
    </source>
</evidence>
<keyword evidence="3 9" id="KW-0436">Ligase</keyword>
<dbReference type="CDD" id="cd01742">
    <property type="entry name" value="GATase1_GMP_Synthase"/>
    <property type="match status" value="1"/>
</dbReference>
<dbReference type="InterPro" id="IPR001674">
    <property type="entry name" value="GMP_synth_C"/>
</dbReference>
<evidence type="ECO:0000259" key="11">
    <source>
        <dbReference type="PROSITE" id="PS51553"/>
    </source>
</evidence>
<evidence type="ECO:0000313" key="12">
    <source>
        <dbReference type="EMBL" id="MED4126770.1"/>
    </source>
</evidence>
<dbReference type="InterPro" id="IPR014729">
    <property type="entry name" value="Rossmann-like_a/b/a_fold"/>
</dbReference>
<keyword evidence="8 9" id="KW-0315">Glutamine amidotransferase</keyword>
<keyword evidence="13" id="KW-1185">Reference proteome</keyword>
<keyword evidence="6 9" id="KW-0658">Purine biosynthesis</keyword>
<evidence type="ECO:0000256" key="8">
    <source>
        <dbReference type="ARBA" id="ARBA00022962"/>
    </source>
</evidence>
<dbReference type="Pfam" id="PF00958">
    <property type="entry name" value="GMP_synt_C"/>
    <property type="match status" value="1"/>
</dbReference>
<dbReference type="EC" id="6.3.5.2" evidence="9"/>
<comment type="caution">
    <text evidence="12">The sequence shown here is derived from an EMBL/GenBank/DDBJ whole genome shotgun (WGS) entry which is preliminary data.</text>
</comment>